<dbReference type="EMBL" id="FQVN01000006">
    <property type="protein sequence ID" value="SHG09833.1"/>
    <property type="molecule type" value="Genomic_DNA"/>
</dbReference>
<dbReference type="PRINTS" id="PR00035">
    <property type="entry name" value="HTHGNTR"/>
</dbReference>
<dbReference type="SUPFAM" id="SSF48008">
    <property type="entry name" value="GntR ligand-binding domain-like"/>
    <property type="match status" value="1"/>
</dbReference>
<dbReference type="InterPro" id="IPR000524">
    <property type="entry name" value="Tscrpt_reg_HTH_GntR"/>
</dbReference>
<keyword evidence="2" id="KW-0238">DNA-binding</keyword>
<dbReference type="Gene3D" id="1.20.120.530">
    <property type="entry name" value="GntR ligand-binding domain-like"/>
    <property type="match status" value="1"/>
</dbReference>
<gene>
    <name evidence="5" type="ORF">SAMN05444320_106360</name>
</gene>
<evidence type="ECO:0000259" key="4">
    <source>
        <dbReference type="PROSITE" id="PS50949"/>
    </source>
</evidence>
<dbReference type="Gene3D" id="1.10.10.10">
    <property type="entry name" value="Winged helix-like DNA-binding domain superfamily/Winged helix DNA-binding domain"/>
    <property type="match status" value="1"/>
</dbReference>
<dbReference type="Pfam" id="PF07729">
    <property type="entry name" value="FCD"/>
    <property type="match status" value="1"/>
</dbReference>
<dbReference type="SUPFAM" id="SSF46785">
    <property type="entry name" value="Winged helix' DNA-binding domain"/>
    <property type="match status" value="1"/>
</dbReference>
<evidence type="ECO:0000256" key="1">
    <source>
        <dbReference type="ARBA" id="ARBA00023015"/>
    </source>
</evidence>
<dbReference type="SMART" id="SM00895">
    <property type="entry name" value="FCD"/>
    <property type="match status" value="1"/>
</dbReference>
<proteinExistence type="predicted"/>
<dbReference type="InterPro" id="IPR011711">
    <property type="entry name" value="GntR_C"/>
</dbReference>
<dbReference type="OrthoDB" id="5450856at2"/>
<dbReference type="InterPro" id="IPR008920">
    <property type="entry name" value="TF_FadR/GntR_C"/>
</dbReference>
<dbReference type="CDD" id="cd07377">
    <property type="entry name" value="WHTH_GntR"/>
    <property type="match status" value="1"/>
</dbReference>
<name>A0A1M5H1N3_STRHI</name>
<evidence type="ECO:0000256" key="2">
    <source>
        <dbReference type="ARBA" id="ARBA00023125"/>
    </source>
</evidence>
<keyword evidence="3" id="KW-0804">Transcription</keyword>
<evidence type="ECO:0000256" key="3">
    <source>
        <dbReference type="ARBA" id="ARBA00023163"/>
    </source>
</evidence>
<dbReference type="PANTHER" id="PTHR43537:SF47">
    <property type="entry name" value="REGULATORY PROTEIN GNTR HTH"/>
    <property type="match status" value="1"/>
</dbReference>
<dbReference type="InterPro" id="IPR036390">
    <property type="entry name" value="WH_DNA-bd_sf"/>
</dbReference>
<dbReference type="STRING" id="2017.SAMN05444320_106360"/>
<evidence type="ECO:0000313" key="5">
    <source>
        <dbReference type="EMBL" id="SHG09833.1"/>
    </source>
</evidence>
<dbReference type="AlphaFoldDB" id="A0A1M5H1N3"/>
<dbReference type="SMART" id="SM00345">
    <property type="entry name" value="HTH_GNTR"/>
    <property type="match status" value="1"/>
</dbReference>
<dbReference type="RefSeq" id="WP_073485630.1">
    <property type="nucleotide sequence ID" value="NZ_FQVN01000006.1"/>
</dbReference>
<protein>
    <submittedName>
        <fullName evidence="5">Transcriptional regulator, GntR family</fullName>
    </submittedName>
</protein>
<sequence>MPLATTRRAGLVEQVIEQMRELVTSGEWPVGQRIPPEPELVSALGVGRNTVREAVRALAHAGLLEVRQGDGTFVRATSELSGAVRRLCGSELREVLEVRRALEVEGARLAATRRTEEDLRQLEESLAERDAATDEGDGERVAETDTAFHLLLVESAHNPVLTELYRGFTEAVRASVVTTFDLRAHSEEQISHTALLDAVRDQDPERAAVEAGGFLEEMLRRLGQPERS</sequence>
<dbReference type="PROSITE" id="PS50949">
    <property type="entry name" value="HTH_GNTR"/>
    <property type="match status" value="1"/>
</dbReference>
<accession>A0A1M5H1N3</accession>
<keyword evidence="6" id="KW-1185">Reference proteome</keyword>
<feature type="domain" description="HTH gntR-type" evidence="4">
    <location>
        <begin position="9"/>
        <end position="77"/>
    </location>
</feature>
<evidence type="ECO:0000313" key="6">
    <source>
        <dbReference type="Proteomes" id="UP000184501"/>
    </source>
</evidence>
<dbReference type="Proteomes" id="UP000184501">
    <property type="component" value="Unassembled WGS sequence"/>
</dbReference>
<dbReference type="InterPro" id="IPR036388">
    <property type="entry name" value="WH-like_DNA-bd_sf"/>
</dbReference>
<dbReference type="GO" id="GO:0003677">
    <property type="term" value="F:DNA binding"/>
    <property type="evidence" value="ECO:0007669"/>
    <property type="project" value="UniProtKB-KW"/>
</dbReference>
<dbReference type="PANTHER" id="PTHR43537">
    <property type="entry name" value="TRANSCRIPTIONAL REGULATOR, GNTR FAMILY"/>
    <property type="match status" value="1"/>
</dbReference>
<dbReference type="Pfam" id="PF00392">
    <property type="entry name" value="GntR"/>
    <property type="match status" value="1"/>
</dbReference>
<keyword evidence="1" id="KW-0805">Transcription regulation</keyword>
<organism evidence="5 6">
    <name type="scientific">Streptoalloteichus hindustanus</name>
    <dbReference type="NCBI Taxonomy" id="2017"/>
    <lineage>
        <taxon>Bacteria</taxon>
        <taxon>Bacillati</taxon>
        <taxon>Actinomycetota</taxon>
        <taxon>Actinomycetes</taxon>
        <taxon>Pseudonocardiales</taxon>
        <taxon>Pseudonocardiaceae</taxon>
        <taxon>Streptoalloteichus</taxon>
    </lineage>
</organism>
<dbReference type="GO" id="GO:0003700">
    <property type="term" value="F:DNA-binding transcription factor activity"/>
    <property type="evidence" value="ECO:0007669"/>
    <property type="project" value="InterPro"/>
</dbReference>
<reference evidence="5 6" key="1">
    <citation type="submission" date="2016-11" db="EMBL/GenBank/DDBJ databases">
        <authorList>
            <person name="Jaros S."/>
            <person name="Januszkiewicz K."/>
            <person name="Wedrychowicz H."/>
        </authorList>
    </citation>
    <scope>NUCLEOTIDE SEQUENCE [LARGE SCALE GENOMIC DNA]</scope>
    <source>
        <strain evidence="5 6">DSM 44523</strain>
    </source>
</reference>